<evidence type="ECO:0000256" key="2">
    <source>
        <dbReference type="ARBA" id="ARBA00023015"/>
    </source>
</evidence>
<evidence type="ECO:0000313" key="6">
    <source>
        <dbReference type="EMBL" id="NMM42691.1"/>
    </source>
</evidence>
<sequence>MKINPLPPLNSLVAFEASARHLSFTLAAQELNVTQGAISRQIRQLEDYLGKTLFTRASRSIHLTPAGLQYYQTVNRSLLEIADITGQVKKWQGDKKITVATTNAMASLWLLPKVAEFQNLHDDIDLRILASDNVFDLTKLECDIGLFYCRTPPLDVNVTPLFSEEVFPVCSPSYLSKIGNPTAASEIFSKTILNLDEMQMGWVNWEEWFTGVDLDFIEPKNRVNINNYPMLLQACINGQGIALAWGSLVDEYLQSGVLIRPTEHVLATNSKFSMLEPNNGGRVPASVKLFREWLLTQLPIEVGDTGLI</sequence>
<dbReference type="SUPFAM" id="SSF53850">
    <property type="entry name" value="Periplasmic binding protein-like II"/>
    <property type="match status" value="1"/>
</dbReference>
<keyword evidence="3" id="KW-0238">DNA-binding</keyword>
<dbReference type="PANTHER" id="PTHR30537:SF74">
    <property type="entry name" value="HTH-TYPE TRANSCRIPTIONAL REGULATOR TRPI"/>
    <property type="match status" value="1"/>
</dbReference>
<reference evidence="6" key="1">
    <citation type="submission" date="2020-04" db="EMBL/GenBank/DDBJ databases">
        <title>Genome Sequencing for Pseudoaltermonas arctica.</title>
        <authorList>
            <person name="Elkins N.S."/>
        </authorList>
    </citation>
    <scope>NUCLEOTIDE SEQUENCE [LARGE SCALE GENOMIC DNA]</scope>
    <source>
        <strain evidence="6">NEC-BIFX-2020_0012</strain>
    </source>
</reference>
<feature type="domain" description="HTH lysR-type" evidence="5">
    <location>
        <begin position="7"/>
        <end position="64"/>
    </location>
</feature>
<comment type="similarity">
    <text evidence="1">Belongs to the LysR transcriptional regulatory family.</text>
</comment>
<dbReference type="InterPro" id="IPR036388">
    <property type="entry name" value="WH-like_DNA-bd_sf"/>
</dbReference>
<dbReference type="GO" id="GO:0043565">
    <property type="term" value="F:sequence-specific DNA binding"/>
    <property type="evidence" value="ECO:0007669"/>
    <property type="project" value="TreeGrafter"/>
</dbReference>
<comment type="caution">
    <text evidence="6">The sequence shown here is derived from an EMBL/GenBank/DDBJ whole genome shotgun (WGS) entry which is preliminary data.</text>
</comment>
<dbReference type="PROSITE" id="PS50931">
    <property type="entry name" value="HTH_LYSR"/>
    <property type="match status" value="1"/>
</dbReference>
<dbReference type="Gene3D" id="3.40.190.10">
    <property type="entry name" value="Periplasmic binding protein-like II"/>
    <property type="match status" value="2"/>
</dbReference>
<proteinExistence type="inferred from homology"/>
<dbReference type="FunFam" id="1.10.10.10:FF:000038">
    <property type="entry name" value="Glycine cleavage system transcriptional activator"/>
    <property type="match status" value="1"/>
</dbReference>
<dbReference type="GO" id="GO:0006351">
    <property type="term" value="P:DNA-templated transcription"/>
    <property type="evidence" value="ECO:0007669"/>
    <property type="project" value="TreeGrafter"/>
</dbReference>
<dbReference type="RefSeq" id="WP_169021587.1">
    <property type="nucleotide sequence ID" value="NZ_JABBMT010000051.1"/>
</dbReference>
<dbReference type="CDD" id="cd08432">
    <property type="entry name" value="PBP2_GcdR_TrpI_HvrB_AmpR_like"/>
    <property type="match status" value="1"/>
</dbReference>
<dbReference type="SUPFAM" id="SSF46785">
    <property type="entry name" value="Winged helix' DNA-binding domain"/>
    <property type="match status" value="1"/>
</dbReference>
<dbReference type="Pfam" id="PF00126">
    <property type="entry name" value="HTH_1"/>
    <property type="match status" value="1"/>
</dbReference>
<keyword evidence="7" id="KW-1185">Reference proteome</keyword>
<protein>
    <submittedName>
        <fullName evidence="6">LysR family transcriptional regulator</fullName>
    </submittedName>
</protein>
<evidence type="ECO:0000259" key="5">
    <source>
        <dbReference type="PROSITE" id="PS50931"/>
    </source>
</evidence>
<evidence type="ECO:0000256" key="1">
    <source>
        <dbReference type="ARBA" id="ARBA00009437"/>
    </source>
</evidence>
<dbReference type="EMBL" id="JABBMT010000051">
    <property type="protein sequence ID" value="NMM42691.1"/>
    <property type="molecule type" value="Genomic_DNA"/>
</dbReference>
<dbReference type="Proteomes" id="UP000570493">
    <property type="component" value="Unassembled WGS sequence"/>
</dbReference>
<dbReference type="PRINTS" id="PR00039">
    <property type="entry name" value="HTHLYSR"/>
</dbReference>
<keyword evidence="2" id="KW-0805">Transcription regulation</keyword>
<dbReference type="InterPro" id="IPR000847">
    <property type="entry name" value="LysR_HTH_N"/>
</dbReference>
<evidence type="ECO:0000313" key="7">
    <source>
        <dbReference type="Proteomes" id="UP000570493"/>
    </source>
</evidence>
<dbReference type="InterPro" id="IPR005119">
    <property type="entry name" value="LysR_subst-bd"/>
</dbReference>
<dbReference type="InterPro" id="IPR036390">
    <property type="entry name" value="WH_DNA-bd_sf"/>
</dbReference>
<name>A0A7Y0DXN0_9GAMM</name>
<dbReference type="AlphaFoldDB" id="A0A7Y0DXN0"/>
<dbReference type="InterPro" id="IPR058163">
    <property type="entry name" value="LysR-type_TF_proteobact-type"/>
</dbReference>
<evidence type="ECO:0000256" key="4">
    <source>
        <dbReference type="ARBA" id="ARBA00023163"/>
    </source>
</evidence>
<organism evidence="6 7">
    <name type="scientific">Pseudoalteromonas arctica</name>
    <dbReference type="NCBI Taxonomy" id="394751"/>
    <lineage>
        <taxon>Bacteria</taxon>
        <taxon>Pseudomonadati</taxon>
        <taxon>Pseudomonadota</taxon>
        <taxon>Gammaproteobacteria</taxon>
        <taxon>Alteromonadales</taxon>
        <taxon>Pseudoalteromonadaceae</taxon>
        <taxon>Pseudoalteromonas</taxon>
    </lineage>
</organism>
<dbReference type="Gene3D" id="1.10.10.10">
    <property type="entry name" value="Winged helix-like DNA-binding domain superfamily/Winged helix DNA-binding domain"/>
    <property type="match status" value="1"/>
</dbReference>
<accession>A0A7Y0DXN0</accession>
<dbReference type="Pfam" id="PF03466">
    <property type="entry name" value="LysR_substrate"/>
    <property type="match status" value="1"/>
</dbReference>
<evidence type="ECO:0000256" key="3">
    <source>
        <dbReference type="ARBA" id="ARBA00023125"/>
    </source>
</evidence>
<gene>
    <name evidence="6" type="ORF">HHO47_18255</name>
</gene>
<dbReference type="GO" id="GO:0003700">
    <property type="term" value="F:DNA-binding transcription factor activity"/>
    <property type="evidence" value="ECO:0007669"/>
    <property type="project" value="InterPro"/>
</dbReference>
<dbReference type="PANTHER" id="PTHR30537">
    <property type="entry name" value="HTH-TYPE TRANSCRIPTIONAL REGULATOR"/>
    <property type="match status" value="1"/>
</dbReference>
<keyword evidence="4" id="KW-0804">Transcription</keyword>